<sequence>MFVPSLTQWPLQRSIYTIQPGAKISVHNPTLSTTVNTMMSQNHDSVQVLNNSISSSVLTNHNRFTSRSFHSLDNQNHLPLIHNNNNNSNTNNTCQNVSLDDSLTNLSWLHDMNILKRTMPTIQTPTKLTNDKDISSTQQLKRKDSPLLSSATCTEDDKSLIADELLSLADTTTMTDLSNLPDWRTYRINPNAKPPYSYSQLIVLAMQHSNADKMTLQMIYEWITENFPYFKKIESTWQNSIRHNLSLNKCFMKVARTKKEPGKGGFWKLSPGYERQFAEQMTGNGDQKQIVSHTQQSSQNSTTTTTKRRRSRCSNLDDVLSDNVTPIIKNQTKCTKLVKSDTWYDPVLPCIIPSKISPLHCNTISTAQHLRQQYHQQSSKSLLPTSVLSPVSSPDSGISSPFATYIQKQLSFDSIDNLTTHQQNNNFRSILTPSPSTSPSSMSSISTNNQQYNIRKSENKMCEKSFEELLLLESDDIDWDQYLRETATEMDDNENCCALLSTESANELFNDFSTTVAQLDIDINGGNGDMGHNVININTCLSAHVFDNFECLMQTTAQDVESIANLYNAQNFDLLFDQDNELDGDNNSFIDVTTTTTTGPSPSSNNSKSVKTPNLTIKGCGIKRPLWWDSTQETTIINNSNDTSGSCAMKLPSLETAFDIKLNK</sequence>
<dbReference type="InterPro" id="IPR001766">
    <property type="entry name" value="Fork_head_dom"/>
</dbReference>
<feature type="region of interest" description="Disordered" evidence="7">
    <location>
        <begin position="426"/>
        <end position="448"/>
    </location>
</feature>
<dbReference type="GO" id="GO:0000978">
    <property type="term" value="F:RNA polymerase II cis-regulatory region sequence-specific DNA binding"/>
    <property type="evidence" value="ECO:0007669"/>
    <property type="project" value="TreeGrafter"/>
</dbReference>
<keyword evidence="5 6" id="KW-0539">Nucleus</keyword>
<dbReference type="InterPro" id="IPR018122">
    <property type="entry name" value="TF_fork_head_CS_1"/>
</dbReference>
<gene>
    <name evidence="9" type="ORF">GPM918_LOCUS6356</name>
    <name evidence="10" type="ORF">SRO942_LOCUS6356</name>
</gene>
<accession>A0A813WIP5</accession>
<comment type="subcellular location">
    <subcellularLocation>
        <location evidence="1 6">Nucleus</location>
    </subcellularLocation>
</comment>
<dbReference type="InterPro" id="IPR036390">
    <property type="entry name" value="WH_DNA-bd_sf"/>
</dbReference>
<keyword evidence="3 6" id="KW-0238">DNA-binding</keyword>
<feature type="compositionally biased region" description="Low complexity" evidence="7">
    <location>
        <begin position="429"/>
        <end position="447"/>
    </location>
</feature>
<reference evidence="9" key="1">
    <citation type="submission" date="2021-02" db="EMBL/GenBank/DDBJ databases">
        <authorList>
            <person name="Nowell W R."/>
        </authorList>
    </citation>
    <scope>NUCLEOTIDE SEQUENCE</scope>
</reference>
<evidence type="ECO:0000256" key="2">
    <source>
        <dbReference type="ARBA" id="ARBA00023015"/>
    </source>
</evidence>
<organism evidence="9 11">
    <name type="scientific">Didymodactylos carnosus</name>
    <dbReference type="NCBI Taxonomy" id="1234261"/>
    <lineage>
        <taxon>Eukaryota</taxon>
        <taxon>Metazoa</taxon>
        <taxon>Spiralia</taxon>
        <taxon>Gnathifera</taxon>
        <taxon>Rotifera</taxon>
        <taxon>Eurotatoria</taxon>
        <taxon>Bdelloidea</taxon>
        <taxon>Philodinida</taxon>
        <taxon>Philodinidae</taxon>
        <taxon>Didymodactylos</taxon>
    </lineage>
</organism>
<feature type="region of interest" description="Disordered" evidence="7">
    <location>
        <begin position="281"/>
        <end position="313"/>
    </location>
</feature>
<feature type="compositionally biased region" description="Polar residues" evidence="7">
    <location>
        <begin position="281"/>
        <end position="291"/>
    </location>
</feature>
<evidence type="ECO:0000256" key="5">
    <source>
        <dbReference type="ARBA" id="ARBA00023242"/>
    </source>
</evidence>
<dbReference type="InterPro" id="IPR030456">
    <property type="entry name" value="TF_fork_head_CS_2"/>
</dbReference>
<evidence type="ECO:0000313" key="11">
    <source>
        <dbReference type="Proteomes" id="UP000663829"/>
    </source>
</evidence>
<dbReference type="EMBL" id="CAJNOQ010000975">
    <property type="protein sequence ID" value="CAF0856486.1"/>
    <property type="molecule type" value="Genomic_DNA"/>
</dbReference>
<dbReference type="SUPFAM" id="SSF46785">
    <property type="entry name" value="Winged helix' DNA-binding domain"/>
    <property type="match status" value="1"/>
</dbReference>
<dbReference type="PROSITE" id="PS00658">
    <property type="entry name" value="FORK_HEAD_2"/>
    <property type="match status" value="1"/>
</dbReference>
<feature type="DNA-binding region" description="Fork-head" evidence="6">
    <location>
        <begin position="193"/>
        <end position="288"/>
    </location>
</feature>
<keyword evidence="2" id="KW-0805">Transcription regulation</keyword>
<dbReference type="PRINTS" id="PR00053">
    <property type="entry name" value="FORKHEAD"/>
</dbReference>
<name>A0A813WIP5_9BILA</name>
<dbReference type="Proteomes" id="UP000663829">
    <property type="component" value="Unassembled WGS sequence"/>
</dbReference>
<dbReference type="FunFam" id="1.10.10.10:FF:000030">
    <property type="entry name" value="Forkhead box protein K2"/>
    <property type="match status" value="1"/>
</dbReference>
<dbReference type="GO" id="GO:0005634">
    <property type="term" value="C:nucleus"/>
    <property type="evidence" value="ECO:0007669"/>
    <property type="project" value="UniProtKB-SubCell"/>
</dbReference>
<protein>
    <recommendedName>
        <fullName evidence="8">Fork-head domain-containing protein</fullName>
    </recommendedName>
</protein>
<evidence type="ECO:0000256" key="7">
    <source>
        <dbReference type="SAM" id="MobiDB-lite"/>
    </source>
</evidence>
<evidence type="ECO:0000259" key="8">
    <source>
        <dbReference type="PROSITE" id="PS50039"/>
    </source>
</evidence>
<evidence type="ECO:0000256" key="3">
    <source>
        <dbReference type="ARBA" id="ARBA00023125"/>
    </source>
</evidence>
<evidence type="ECO:0000313" key="9">
    <source>
        <dbReference type="EMBL" id="CAF0856486.1"/>
    </source>
</evidence>
<dbReference type="Proteomes" id="UP000681722">
    <property type="component" value="Unassembled WGS sequence"/>
</dbReference>
<keyword evidence="4" id="KW-0804">Transcription</keyword>
<evidence type="ECO:0000313" key="10">
    <source>
        <dbReference type="EMBL" id="CAF3644248.1"/>
    </source>
</evidence>
<dbReference type="GO" id="GO:0000981">
    <property type="term" value="F:DNA-binding transcription factor activity, RNA polymerase II-specific"/>
    <property type="evidence" value="ECO:0007669"/>
    <property type="project" value="TreeGrafter"/>
</dbReference>
<dbReference type="InterPro" id="IPR047513">
    <property type="entry name" value="FOXJ1"/>
</dbReference>
<dbReference type="PANTHER" id="PTHR46805:SF1">
    <property type="entry name" value="FORKHEAD BOX PROTEIN J1"/>
    <property type="match status" value="1"/>
</dbReference>
<dbReference type="EMBL" id="CAJOBC010000975">
    <property type="protein sequence ID" value="CAF3644248.1"/>
    <property type="molecule type" value="Genomic_DNA"/>
</dbReference>
<dbReference type="Pfam" id="PF00250">
    <property type="entry name" value="Forkhead"/>
    <property type="match status" value="1"/>
</dbReference>
<dbReference type="PROSITE" id="PS50039">
    <property type="entry name" value="FORK_HEAD_3"/>
    <property type="match status" value="1"/>
</dbReference>
<dbReference type="Gene3D" id="1.10.10.10">
    <property type="entry name" value="Winged helix-like DNA-binding domain superfamily/Winged helix DNA-binding domain"/>
    <property type="match status" value="1"/>
</dbReference>
<feature type="compositionally biased region" description="Low complexity" evidence="7">
    <location>
        <begin position="292"/>
        <end position="305"/>
    </location>
</feature>
<evidence type="ECO:0000256" key="4">
    <source>
        <dbReference type="ARBA" id="ARBA00023163"/>
    </source>
</evidence>
<dbReference type="SMART" id="SM00339">
    <property type="entry name" value="FH"/>
    <property type="match status" value="1"/>
</dbReference>
<dbReference type="AlphaFoldDB" id="A0A813WIP5"/>
<feature type="domain" description="Fork-head" evidence="8">
    <location>
        <begin position="193"/>
        <end position="288"/>
    </location>
</feature>
<evidence type="ECO:0000256" key="1">
    <source>
        <dbReference type="ARBA" id="ARBA00004123"/>
    </source>
</evidence>
<keyword evidence="11" id="KW-1185">Reference proteome</keyword>
<comment type="caution">
    <text evidence="9">The sequence shown here is derived from an EMBL/GenBank/DDBJ whole genome shotgun (WGS) entry which is preliminary data.</text>
</comment>
<evidence type="ECO:0000256" key="6">
    <source>
        <dbReference type="PROSITE-ProRule" id="PRU00089"/>
    </source>
</evidence>
<proteinExistence type="predicted"/>
<dbReference type="InterPro" id="IPR036388">
    <property type="entry name" value="WH-like_DNA-bd_sf"/>
</dbReference>
<dbReference type="OrthoDB" id="10029558at2759"/>
<dbReference type="PROSITE" id="PS00657">
    <property type="entry name" value="FORK_HEAD_1"/>
    <property type="match status" value="1"/>
</dbReference>
<dbReference type="PANTHER" id="PTHR46805">
    <property type="entry name" value="FORKHEAD BOX PROTEIN J1"/>
    <property type="match status" value="1"/>
</dbReference>